<evidence type="ECO:0000256" key="12">
    <source>
        <dbReference type="ARBA" id="ARBA00022859"/>
    </source>
</evidence>
<evidence type="ECO:0000256" key="3">
    <source>
        <dbReference type="ARBA" id="ARBA00012552"/>
    </source>
</evidence>
<feature type="domain" description="Helicase ATP-binding" evidence="16">
    <location>
        <begin position="14"/>
        <end position="192"/>
    </location>
</feature>
<dbReference type="Pfam" id="PF11648">
    <property type="entry name" value="RIG-I_C-RD"/>
    <property type="match status" value="1"/>
</dbReference>
<evidence type="ECO:0000256" key="8">
    <source>
        <dbReference type="ARBA" id="ARBA00022801"/>
    </source>
</evidence>
<evidence type="ECO:0000256" key="13">
    <source>
        <dbReference type="ARBA" id="ARBA00022884"/>
    </source>
</evidence>
<evidence type="ECO:0000256" key="5">
    <source>
        <dbReference type="ARBA" id="ARBA00022588"/>
    </source>
</evidence>
<dbReference type="GO" id="GO:0008270">
    <property type="term" value="F:zinc ion binding"/>
    <property type="evidence" value="ECO:0007669"/>
    <property type="project" value="TreeGrafter"/>
</dbReference>
<evidence type="ECO:0000256" key="7">
    <source>
        <dbReference type="ARBA" id="ARBA00022741"/>
    </source>
</evidence>
<dbReference type="InterPro" id="IPR051363">
    <property type="entry name" value="RLR_Helicase"/>
</dbReference>
<comment type="subcellular location">
    <subcellularLocation>
        <location evidence="1">Cytoplasm</location>
    </subcellularLocation>
</comment>
<dbReference type="PROSITE" id="PS51789">
    <property type="entry name" value="RLR_CTR"/>
    <property type="match status" value="1"/>
</dbReference>
<evidence type="ECO:0000259" key="17">
    <source>
        <dbReference type="PROSITE" id="PS51194"/>
    </source>
</evidence>
<dbReference type="InterPro" id="IPR021673">
    <property type="entry name" value="RLR_CTR"/>
</dbReference>
<dbReference type="SMART" id="SM00487">
    <property type="entry name" value="DEXDc"/>
    <property type="match status" value="1"/>
</dbReference>
<dbReference type="Pfam" id="PF00271">
    <property type="entry name" value="Helicase_C"/>
    <property type="match status" value="1"/>
</dbReference>
<dbReference type="InterPro" id="IPR014001">
    <property type="entry name" value="Helicase_ATP-bd"/>
</dbReference>
<keyword evidence="13" id="KW-0694">RNA-binding</keyword>
<dbReference type="InterPro" id="IPR001650">
    <property type="entry name" value="Helicase_C-like"/>
</dbReference>
<evidence type="ECO:0000256" key="4">
    <source>
        <dbReference type="ARBA" id="ARBA00022490"/>
    </source>
</evidence>
<dbReference type="EC" id="3.6.4.13" evidence="3"/>
<comment type="similarity">
    <text evidence="2">Belongs to the helicase family. RLR subfamily.</text>
</comment>
<keyword evidence="6" id="KW-0479">Metal-binding</keyword>
<evidence type="ECO:0000256" key="14">
    <source>
        <dbReference type="ARBA" id="ARBA00023118"/>
    </source>
</evidence>
<dbReference type="SMART" id="SM00490">
    <property type="entry name" value="HELICc"/>
    <property type="match status" value="1"/>
</dbReference>
<dbReference type="Pfam" id="PF04851">
    <property type="entry name" value="ResIII"/>
    <property type="match status" value="1"/>
</dbReference>
<evidence type="ECO:0000256" key="1">
    <source>
        <dbReference type="ARBA" id="ARBA00004496"/>
    </source>
</evidence>
<evidence type="ECO:0000259" key="16">
    <source>
        <dbReference type="PROSITE" id="PS51192"/>
    </source>
</evidence>
<dbReference type="GO" id="GO:0016787">
    <property type="term" value="F:hydrolase activity"/>
    <property type="evidence" value="ECO:0007669"/>
    <property type="project" value="UniProtKB-KW"/>
</dbReference>
<comment type="catalytic activity">
    <reaction evidence="15">
        <text>ATP + H2O = ADP + phosphate + H(+)</text>
        <dbReference type="Rhea" id="RHEA:13065"/>
        <dbReference type="ChEBI" id="CHEBI:15377"/>
        <dbReference type="ChEBI" id="CHEBI:15378"/>
        <dbReference type="ChEBI" id="CHEBI:30616"/>
        <dbReference type="ChEBI" id="CHEBI:43474"/>
        <dbReference type="ChEBI" id="CHEBI:456216"/>
        <dbReference type="EC" id="3.6.4.13"/>
    </reaction>
    <physiologicalReaction direction="left-to-right" evidence="15">
        <dbReference type="Rhea" id="RHEA:13066"/>
    </physiologicalReaction>
</comment>
<protein>
    <recommendedName>
        <fullName evidence="3">RNA helicase</fullName>
        <ecNumber evidence="3">3.6.4.13</ecNumber>
    </recommendedName>
</protein>
<dbReference type="Gene3D" id="1.20.1320.30">
    <property type="match status" value="1"/>
</dbReference>
<dbReference type="PROSITE" id="PS51194">
    <property type="entry name" value="HELICASE_CTER"/>
    <property type="match status" value="1"/>
</dbReference>
<dbReference type="CDD" id="cd12090">
    <property type="entry name" value="MDA5_ID"/>
    <property type="match status" value="1"/>
</dbReference>
<keyword evidence="8" id="KW-0378">Hydrolase</keyword>
<dbReference type="PANTHER" id="PTHR14074:SF7">
    <property type="entry name" value="ATP-DEPENDENT RNA HELICASE DHX58"/>
    <property type="match status" value="1"/>
</dbReference>
<dbReference type="Gene3D" id="3.40.50.300">
    <property type="entry name" value="P-loop containing nucleotide triphosphate hydrolases"/>
    <property type="match status" value="2"/>
</dbReference>
<dbReference type="GO" id="GO:0003727">
    <property type="term" value="F:single-stranded RNA binding"/>
    <property type="evidence" value="ECO:0007669"/>
    <property type="project" value="TreeGrafter"/>
</dbReference>
<dbReference type="InterPro" id="IPR006935">
    <property type="entry name" value="Helicase/UvrB_N"/>
</dbReference>
<keyword evidence="11" id="KW-0067">ATP-binding</keyword>
<evidence type="ECO:0000259" key="18">
    <source>
        <dbReference type="PROSITE" id="PS51789"/>
    </source>
</evidence>
<sequence>MADFGLYVYQEEVVERALRRENIIIWMPTGGGKTRAAVYVAKRHLETTPKAKVVVLVNKVHLVDQHYTKEFKPHLGHDYHLMPVSGESEEKDFFGKVVQASDVVICTAQILYNALINTEEAKHVELSDITLLIIDECHHTNKESVYNKVMGCYVEKKLKGEQALPQILGLTASPGTGGAKILEKAVEHVLQICANLDSAIVSTKNCVSELKKKVPRPIKTFDIVEKRPEDPFGDHLKWMMRLIHDYMNLPPDVRLRECGTQEYEADVVVLEQRGVREDNRLLAQCALHLRQYNDALLINDTLRMMDAYDSLHEFYITQNTRQIDGTDFFLVGLFQENQVELKKLARDSRYENPKMFKLESVLLKQFGPSVKSKGILFSKTRKSTHCLNEWVLTNKALKEAGIRAAILTGAGNGITYMTQHEQADTIRNFRQGSLNLLISTSVAEEGLDIPECNLVVRYGLLTNEIAQQQASGRARARDSQYSVVAQKGGREERRELTNEYLEELTGKAIAKVQDMSRQEFRRKITELQTQAVIRRKVEEMHKTEKKSRNTAASIQLLCRNCFTPVASGSDVKLVDKVHYVNVNPAFERHYKVGGQVMLGKTFEDWEPGRTISCNNGNCNKEWGFEMKYKKIALLPNLAIKNFALETPNGRMTVKKWKDVTFTVDDFSFEEYCQDNFPDIFD</sequence>
<evidence type="ECO:0000256" key="9">
    <source>
        <dbReference type="ARBA" id="ARBA00022806"/>
    </source>
</evidence>
<dbReference type="EMBL" id="KR062119">
    <property type="protein sequence ID" value="ALE66118.1"/>
    <property type="molecule type" value="mRNA"/>
</dbReference>
<keyword evidence="7" id="KW-0547">Nucleotide-binding</keyword>
<dbReference type="Pfam" id="PF18119">
    <property type="entry name" value="RIG-I_C"/>
    <property type="match status" value="1"/>
</dbReference>
<accession>A0A0M5LKH3</accession>
<keyword evidence="5" id="KW-0399">Innate immunity</keyword>
<dbReference type="SUPFAM" id="SSF52540">
    <property type="entry name" value="P-loop containing nucleoside triphosphate hydrolases"/>
    <property type="match status" value="1"/>
</dbReference>
<evidence type="ECO:0000256" key="10">
    <source>
        <dbReference type="ARBA" id="ARBA00022833"/>
    </source>
</evidence>
<evidence type="ECO:0000256" key="11">
    <source>
        <dbReference type="ARBA" id="ARBA00022840"/>
    </source>
</evidence>
<evidence type="ECO:0000256" key="6">
    <source>
        <dbReference type="ARBA" id="ARBA00022723"/>
    </source>
</evidence>
<evidence type="ECO:0000256" key="15">
    <source>
        <dbReference type="ARBA" id="ARBA00049390"/>
    </source>
</evidence>
<evidence type="ECO:0000256" key="2">
    <source>
        <dbReference type="ARBA" id="ARBA00006866"/>
    </source>
</evidence>
<keyword evidence="12" id="KW-0391">Immunity</keyword>
<dbReference type="GO" id="GO:0003725">
    <property type="term" value="F:double-stranded RNA binding"/>
    <property type="evidence" value="ECO:0007669"/>
    <property type="project" value="TreeGrafter"/>
</dbReference>
<dbReference type="GO" id="GO:0002753">
    <property type="term" value="P:cytoplasmic pattern recognition receptor signaling pathway"/>
    <property type="evidence" value="ECO:0007669"/>
    <property type="project" value="TreeGrafter"/>
</dbReference>
<feature type="domain" description="RLR CTR" evidence="18">
    <location>
        <begin position="544"/>
        <end position="673"/>
    </location>
</feature>
<dbReference type="InterPro" id="IPR041204">
    <property type="entry name" value="RIG-I-like_C"/>
</dbReference>
<dbReference type="GO" id="GO:0005737">
    <property type="term" value="C:cytoplasm"/>
    <property type="evidence" value="ECO:0007669"/>
    <property type="project" value="UniProtKB-SubCell"/>
</dbReference>
<feature type="domain" description="Helicase C-terminal" evidence="17">
    <location>
        <begin position="362"/>
        <end position="528"/>
    </location>
</feature>
<dbReference type="InterPro" id="IPR038557">
    <property type="entry name" value="RLR_C_sf"/>
</dbReference>
<keyword evidence="4" id="KW-0963">Cytoplasm</keyword>
<reference evidence="19" key="1">
    <citation type="journal article" date="2015" name="Fish Shellfish Immunol.">
        <title>Characterization and expression analysis of laboratory of genetics and physiology 2 gene in sea perch, Lateolabrax japonicus.</title>
        <authorList>
            <person name="Jia P."/>
            <person name="Zhang J."/>
            <person name="Jin Y."/>
            <person name="Zeng L."/>
            <person name="Jia K."/>
            <person name="Yi M."/>
        </authorList>
    </citation>
    <scope>NUCLEOTIDE SEQUENCE</scope>
</reference>
<dbReference type="PANTHER" id="PTHR14074">
    <property type="entry name" value="HELICASE WITH DEATH DOMAIN-RELATED"/>
    <property type="match status" value="1"/>
</dbReference>
<dbReference type="AlphaFoldDB" id="A0A0M5LKH3"/>
<dbReference type="GO" id="GO:0003677">
    <property type="term" value="F:DNA binding"/>
    <property type="evidence" value="ECO:0007669"/>
    <property type="project" value="InterPro"/>
</dbReference>
<dbReference type="GO" id="GO:0140374">
    <property type="term" value="P:antiviral innate immune response"/>
    <property type="evidence" value="ECO:0007669"/>
    <property type="project" value="TreeGrafter"/>
</dbReference>
<organism evidence="19">
    <name type="scientific">Lateolabrax japonicus</name>
    <name type="common">Japanese sea perch</name>
    <name type="synonym">Japanese sea bass</name>
    <dbReference type="NCBI Taxonomy" id="8164"/>
    <lineage>
        <taxon>Eukaryota</taxon>
        <taxon>Metazoa</taxon>
        <taxon>Chordata</taxon>
        <taxon>Craniata</taxon>
        <taxon>Vertebrata</taxon>
        <taxon>Euteleostomi</taxon>
        <taxon>Actinopterygii</taxon>
        <taxon>Neopterygii</taxon>
        <taxon>Teleostei</taxon>
        <taxon>Neoteleostei</taxon>
        <taxon>Acanthomorphata</taxon>
        <taxon>Eupercaria</taxon>
        <taxon>Acropomatiformes</taxon>
        <taxon>Lateolabracidae</taxon>
        <taxon>Lateolabrax</taxon>
    </lineage>
</organism>
<dbReference type="GO" id="GO:0005524">
    <property type="term" value="F:ATP binding"/>
    <property type="evidence" value="ECO:0007669"/>
    <property type="project" value="UniProtKB-KW"/>
</dbReference>
<evidence type="ECO:0000313" key="19">
    <source>
        <dbReference type="EMBL" id="ALE66118.1"/>
    </source>
</evidence>
<dbReference type="PROSITE" id="PS51192">
    <property type="entry name" value="HELICASE_ATP_BIND_1"/>
    <property type="match status" value="1"/>
</dbReference>
<proteinExistence type="evidence at transcript level"/>
<dbReference type="GO" id="GO:0003724">
    <property type="term" value="F:RNA helicase activity"/>
    <property type="evidence" value="ECO:0007669"/>
    <property type="project" value="UniProtKB-EC"/>
</dbReference>
<dbReference type="GO" id="GO:0039536">
    <property type="term" value="P:negative regulation of RIG-I signaling pathway"/>
    <property type="evidence" value="ECO:0007669"/>
    <property type="project" value="TreeGrafter"/>
</dbReference>
<keyword evidence="9" id="KW-0347">Helicase</keyword>
<keyword evidence="14" id="KW-0051">Antiviral defense</keyword>
<dbReference type="Gene3D" id="2.170.150.30">
    <property type="entry name" value="RIG-I-like receptor, C-terminal regulatory domain"/>
    <property type="match status" value="1"/>
</dbReference>
<dbReference type="InterPro" id="IPR027417">
    <property type="entry name" value="P-loop_NTPase"/>
</dbReference>
<name>A0A0M5LKH3_LATJA</name>
<keyword evidence="10" id="KW-0862">Zinc</keyword>